<feature type="compositionally biased region" description="Basic and acidic residues" evidence="6">
    <location>
        <begin position="1"/>
        <end position="18"/>
    </location>
</feature>
<dbReference type="InterPro" id="IPR033712">
    <property type="entry name" value="Pumilio_RNA-bd"/>
</dbReference>
<evidence type="ECO:0000256" key="2">
    <source>
        <dbReference type="ARBA" id="ARBA00022845"/>
    </source>
</evidence>
<protein>
    <recommendedName>
        <fullName evidence="7">PUM-HD domain-containing protein</fullName>
    </recommendedName>
</protein>
<evidence type="ECO:0000313" key="9">
    <source>
        <dbReference type="Proteomes" id="UP001154282"/>
    </source>
</evidence>
<feature type="region of interest" description="Disordered" evidence="6">
    <location>
        <begin position="398"/>
        <end position="418"/>
    </location>
</feature>
<dbReference type="CDD" id="cd07920">
    <property type="entry name" value="Pumilio"/>
    <property type="match status" value="1"/>
</dbReference>
<dbReference type="InterPro" id="IPR001313">
    <property type="entry name" value="Pumilio_RNA-bd_rpt"/>
</dbReference>
<dbReference type="AlphaFoldDB" id="A0AAV0MPN5"/>
<dbReference type="GO" id="GO:0006417">
    <property type="term" value="P:regulation of translation"/>
    <property type="evidence" value="ECO:0007669"/>
    <property type="project" value="UniProtKB-KW"/>
</dbReference>
<dbReference type="InterPro" id="IPR033133">
    <property type="entry name" value="PUM-HD"/>
</dbReference>
<feature type="repeat" description="Pumilio" evidence="5">
    <location>
        <begin position="499"/>
        <end position="534"/>
    </location>
</feature>
<dbReference type="InterPro" id="IPR011989">
    <property type="entry name" value="ARM-like"/>
</dbReference>
<feature type="domain" description="PUM-HD" evidence="7">
    <location>
        <begin position="442"/>
        <end position="798"/>
    </location>
</feature>
<feature type="repeat" description="Pumilio" evidence="5">
    <location>
        <begin position="535"/>
        <end position="574"/>
    </location>
</feature>
<feature type="repeat" description="Pumilio" evidence="5">
    <location>
        <begin position="736"/>
        <end position="773"/>
    </location>
</feature>
<keyword evidence="3" id="KW-0694">RNA-binding</keyword>
<dbReference type="SMART" id="SM00025">
    <property type="entry name" value="Pumilio"/>
    <property type="match status" value="7"/>
</dbReference>
<feature type="repeat" description="Pumilio" evidence="5">
    <location>
        <begin position="463"/>
        <end position="498"/>
    </location>
</feature>
<evidence type="ECO:0000256" key="3">
    <source>
        <dbReference type="ARBA" id="ARBA00022884"/>
    </source>
</evidence>
<organism evidence="8 9">
    <name type="scientific">Linum tenue</name>
    <dbReference type="NCBI Taxonomy" id="586396"/>
    <lineage>
        <taxon>Eukaryota</taxon>
        <taxon>Viridiplantae</taxon>
        <taxon>Streptophyta</taxon>
        <taxon>Embryophyta</taxon>
        <taxon>Tracheophyta</taxon>
        <taxon>Spermatophyta</taxon>
        <taxon>Magnoliopsida</taxon>
        <taxon>eudicotyledons</taxon>
        <taxon>Gunneridae</taxon>
        <taxon>Pentapetalae</taxon>
        <taxon>rosids</taxon>
        <taxon>fabids</taxon>
        <taxon>Malpighiales</taxon>
        <taxon>Linaceae</taxon>
        <taxon>Linum</taxon>
    </lineage>
</organism>
<feature type="compositionally biased region" description="Low complexity" evidence="6">
    <location>
        <begin position="97"/>
        <end position="123"/>
    </location>
</feature>
<reference evidence="8" key="1">
    <citation type="submission" date="2022-08" db="EMBL/GenBank/DDBJ databases">
        <authorList>
            <person name="Gutierrez-Valencia J."/>
        </authorList>
    </citation>
    <scope>NUCLEOTIDE SEQUENCE</scope>
</reference>
<gene>
    <name evidence="8" type="ORF">LITE_LOCUS29501</name>
</gene>
<name>A0AAV0MPN5_9ROSI</name>
<dbReference type="Gene3D" id="1.25.10.10">
    <property type="entry name" value="Leucine-rich Repeat Variant"/>
    <property type="match status" value="1"/>
</dbReference>
<feature type="region of interest" description="Disordered" evidence="6">
    <location>
        <begin position="65"/>
        <end position="123"/>
    </location>
</feature>
<feature type="region of interest" description="Disordered" evidence="6">
    <location>
        <begin position="1"/>
        <end position="52"/>
    </location>
</feature>
<dbReference type="Pfam" id="PF00806">
    <property type="entry name" value="PUF"/>
    <property type="match status" value="7"/>
</dbReference>
<evidence type="ECO:0000256" key="4">
    <source>
        <dbReference type="ARBA" id="ARBA00058490"/>
    </source>
</evidence>
<evidence type="ECO:0000256" key="5">
    <source>
        <dbReference type="PROSITE-ProRule" id="PRU00317"/>
    </source>
</evidence>
<dbReference type="PROSITE" id="PS50303">
    <property type="entry name" value="PUM_HD"/>
    <property type="match status" value="1"/>
</dbReference>
<evidence type="ECO:0000313" key="8">
    <source>
        <dbReference type="EMBL" id="CAI0447690.1"/>
    </source>
</evidence>
<dbReference type="FunFam" id="1.25.10.10:FF:000237">
    <property type="entry name" value="Pumilio homolog 9"/>
    <property type="match status" value="1"/>
</dbReference>
<dbReference type="PANTHER" id="PTHR12537">
    <property type="entry name" value="RNA BINDING PROTEIN PUMILIO-RELATED"/>
    <property type="match status" value="1"/>
</dbReference>
<dbReference type="GO" id="GO:0005737">
    <property type="term" value="C:cytoplasm"/>
    <property type="evidence" value="ECO:0007669"/>
    <property type="project" value="TreeGrafter"/>
</dbReference>
<dbReference type="EMBL" id="CAMGYJ010000007">
    <property type="protein sequence ID" value="CAI0447690.1"/>
    <property type="molecule type" value="Genomic_DNA"/>
</dbReference>
<comment type="caution">
    <text evidence="8">The sequence shown here is derived from an EMBL/GenBank/DDBJ whole genome shotgun (WGS) entry which is preliminary data.</text>
</comment>
<evidence type="ECO:0000259" key="7">
    <source>
        <dbReference type="PROSITE" id="PS50303"/>
    </source>
</evidence>
<dbReference type="InterPro" id="IPR016024">
    <property type="entry name" value="ARM-type_fold"/>
</dbReference>
<feature type="compositionally biased region" description="Low complexity" evidence="6">
    <location>
        <begin position="19"/>
        <end position="29"/>
    </location>
</feature>
<accession>A0AAV0MPN5</accession>
<dbReference type="GO" id="GO:0003729">
    <property type="term" value="F:mRNA binding"/>
    <property type="evidence" value="ECO:0007669"/>
    <property type="project" value="TreeGrafter"/>
</dbReference>
<keyword evidence="2" id="KW-0810">Translation regulation</keyword>
<dbReference type="PANTHER" id="PTHR12537:SF138">
    <property type="entry name" value="PUMILIO HOMOLOG 7, CHLOROPLASTIC-RELATED"/>
    <property type="match status" value="1"/>
</dbReference>
<keyword evidence="9" id="KW-1185">Reference proteome</keyword>
<feature type="repeat" description="Pumilio" evidence="5">
    <location>
        <begin position="575"/>
        <end position="610"/>
    </location>
</feature>
<keyword evidence="1" id="KW-0677">Repeat</keyword>
<dbReference type="SUPFAM" id="SSF48371">
    <property type="entry name" value="ARM repeat"/>
    <property type="match status" value="1"/>
</dbReference>
<evidence type="ECO:0000256" key="1">
    <source>
        <dbReference type="ARBA" id="ARBA00022737"/>
    </source>
</evidence>
<dbReference type="Proteomes" id="UP001154282">
    <property type="component" value="Unassembled WGS sequence"/>
</dbReference>
<dbReference type="PROSITE" id="PS50302">
    <property type="entry name" value="PUM"/>
    <property type="match status" value="5"/>
</dbReference>
<sequence>MMLKLGERRAVGGEKKVSVDSSTSSSSSSGRLATTMMKRGGGGGGGEAELSNHHQLPSATSYLSLHHQNHQRHQNRNQSQNLHHHHHHQSRVPPSPLRSSPEYSPSSASFSTRSCSSDDASSPYLHHHSSAGHYLDGLSLDHHNKFPCNESHPEINANKMVDELGLSQKFYKLNVRDQQPGLPTATKLKGGFEIDTDPNGFGSRDGFNLGGNAGPYNTENYGVLYGGFNNGGGSSFEPSSPGGGVSFSFDGTGNKYAFADFNGGYPSGVYDSMGSLVARNQFSDLIQGGYTDGDWSNREIPLPPPTNPSPTRLGDAIAWSKQHAMNPNGYYSSLSSKVPELVQSKMDACRKRLMLTEWARAMANNGGRQPFTMGSAADVDAFGSDDRGLIVQGKSFNQSRNYTNKARGDSRRSSRKSSITATENLCSFHGGAGVYENGHQRPSDYSLLPPLSSFPGVDSPFCQVQGHVYLMAKDQNGCRFLQRIFDEGTSRDVVMIFDEIVDHVVELSLNQFGNYVIQKMLDVCDEEQRLQIVFVLTKEPGQLVKISLNTYGTRVVQKLVETLNTRHQISLVVLALKSGLRDVVEDQNGNHVVQSCLKYLSNDDNKFIFDAASKFCVEIGTHQHGCCVMQKCIDHFKGKYLDKLVSEIAKHALLLSQDPFGRGFAFAPHSDWTFYALCRNYVVQHVIEQEKPAITAKLLPQFEGHFVQLSMQKCSSNVVERCLKHSEESRPKIIHELLSVSHFDQLLQDPFANYVIQTALIFTKGPLHSLLVDAIRPHSRLRTSPYCKRIFTRNMLKK</sequence>
<comment type="function">
    <text evidence="4">Sequence-specific RNA-binding protein that regulates translation and mRNA stability by binding the 3'-UTR of target mRNAs.</text>
</comment>
<evidence type="ECO:0000256" key="6">
    <source>
        <dbReference type="SAM" id="MobiDB-lite"/>
    </source>
</evidence>
<proteinExistence type="predicted"/>